<dbReference type="SMART" id="SM00347">
    <property type="entry name" value="HTH_MARR"/>
    <property type="match status" value="1"/>
</dbReference>
<accession>A0ABU0E2K2</accession>
<dbReference type="Proteomes" id="UP001230220">
    <property type="component" value="Unassembled WGS sequence"/>
</dbReference>
<keyword evidence="2 5" id="KW-0238">DNA-binding</keyword>
<dbReference type="PANTHER" id="PTHR33164:SF43">
    <property type="entry name" value="HTH-TYPE TRANSCRIPTIONAL REPRESSOR YETL"/>
    <property type="match status" value="1"/>
</dbReference>
<dbReference type="EMBL" id="JAUSUR010000002">
    <property type="protein sequence ID" value="MDQ0360951.1"/>
    <property type="molecule type" value="Genomic_DNA"/>
</dbReference>
<comment type="caution">
    <text evidence="5">The sequence shown here is derived from an EMBL/GenBank/DDBJ whole genome shotgun (WGS) entry which is preliminary data.</text>
</comment>
<dbReference type="PROSITE" id="PS50995">
    <property type="entry name" value="HTH_MARR_2"/>
    <property type="match status" value="1"/>
</dbReference>
<dbReference type="InterPro" id="IPR036388">
    <property type="entry name" value="WH-like_DNA-bd_sf"/>
</dbReference>
<dbReference type="InterPro" id="IPR036390">
    <property type="entry name" value="WH_DNA-bd_sf"/>
</dbReference>
<dbReference type="InterPro" id="IPR000835">
    <property type="entry name" value="HTH_MarR-typ"/>
</dbReference>
<dbReference type="RefSeq" id="WP_307407245.1">
    <property type="nucleotide sequence ID" value="NZ_JAUSUR010000002.1"/>
</dbReference>
<name>A0ABU0E2K2_9FIRM</name>
<protein>
    <submittedName>
        <fullName evidence="5">DNA-binding MarR family transcriptional regulator</fullName>
    </submittedName>
</protein>
<keyword evidence="1" id="KW-0805">Transcription regulation</keyword>
<evidence type="ECO:0000313" key="5">
    <source>
        <dbReference type="EMBL" id="MDQ0360951.1"/>
    </source>
</evidence>
<proteinExistence type="predicted"/>
<dbReference type="Pfam" id="PF12802">
    <property type="entry name" value="MarR_2"/>
    <property type="match status" value="1"/>
</dbReference>
<dbReference type="PRINTS" id="PR00598">
    <property type="entry name" value="HTHMARR"/>
</dbReference>
<gene>
    <name evidence="5" type="ORF">J2S15_001696</name>
</gene>
<dbReference type="Gene3D" id="1.10.10.10">
    <property type="entry name" value="Winged helix-like DNA-binding domain superfamily/Winged helix DNA-binding domain"/>
    <property type="match status" value="1"/>
</dbReference>
<keyword evidence="3" id="KW-0804">Transcription</keyword>
<evidence type="ECO:0000313" key="6">
    <source>
        <dbReference type="Proteomes" id="UP001230220"/>
    </source>
</evidence>
<dbReference type="PROSITE" id="PS01117">
    <property type="entry name" value="HTH_MARR_1"/>
    <property type="match status" value="1"/>
</dbReference>
<dbReference type="PANTHER" id="PTHR33164">
    <property type="entry name" value="TRANSCRIPTIONAL REGULATOR, MARR FAMILY"/>
    <property type="match status" value="1"/>
</dbReference>
<dbReference type="InterPro" id="IPR023187">
    <property type="entry name" value="Tscrpt_reg_MarR-type_CS"/>
</dbReference>
<evidence type="ECO:0000256" key="3">
    <source>
        <dbReference type="ARBA" id="ARBA00023163"/>
    </source>
</evidence>
<keyword evidence="6" id="KW-1185">Reference proteome</keyword>
<reference evidence="5 6" key="1">
    <citation type="submission" date="2023-07" db="EMBL/GenBank/DDBJ databases">
        <title>Genomic Encyclopedia of Type Strains, Phase IV (KMG-IV): sequencing the most valuable type-strain genomes for metagenomic binning, comparative biology and taxonomic classification.</title>
        <authorList>
            <person name="Goeker M."/>
        </authorList>
    </citation>
    <scope>NUCLEOTIDE SEQUENCE [LARGE SCALE GENOMIC DNA]</scope>
    <source>
        <strain evidence="5 6">DSM 16784</strain>
    </source>
</reference>
<evidence type="ECO:0000259" key="4">
    <source>
        <dbReference type="PROSITE" id="PS50995"/>
    </source>
</evidence>
<feature type="domain" description="HTH marR-type" evidence="4">
    <location>
        <begin position="3"/>
        <end position="136"/>
    </location>
</feature>
<sequence length="144" mass="16418">MNQNDIGALLKLITDKMRASADAELKEKGLTFSQSNVLNYLYDRGEEVGQKEIENFLGVSHPAVAGIVSRLEKNGFIYTYHDPNDKRNKIIGMSEKAKAISVEMQNDIVSREQSLVYSLSDKETEELRRMLISVYEHLDKYEAE</sequence>
<dbReference type="GO" id="GO:0003677">
    <property type="term" value="F:DNA binding"/>
    <property type="evidence" value="ECO:0007669"/>
    <property type="project" value="UniProtKB-KW"/>
</dbReference>
<evidence type="ECO:0000256" key="1">
    <source>
        <dbReference type="ARBA" id="ARBA00023015"/>
    </source>
</evidence>
<organism evidence="5 6">
    <name type="scientific">Breznakia pachnodae</name>
    <dbReference type="NCBI Taxonomy" id="265178"/>
    <lineage>
        <taxon>Bacteria</taxon>
        <taxon>Bacillati</taxon>
        <taxon>Bacillota</taxon>
        <taxon>Erysipelotrichia</taxon>
        <taxon>Erysipelotrichales</taxon>
        <taxon>Erysipelotrichaceae</taxon>
        <taxon>Breznakia</taxon>
    </lineage>
</organism>
<dbReference type="InterPro" id="IPR039422">
    <property type="entry name" value="MarR/SlyA-like"/>
</dbReference>
<evidence type="ECO:0000256" key="2">
    <source>
        <dbReference type="ARBA" id="ARBA00023125"/>
    </source>
</evidence>
<dbReference type="SUPFAM" id="SSF46785">
    <property type="entry name" value="Winged helix' DNA-binding domain"/>
    <property type="match status" value="1"/>
</dbReference>